<feature type="compositionally biased region" description="Basic residues" evidence="1">
    <location>
        <begin position="961"/>
        <end position="975"/>
    </location>
</feature>
<keyword evidence="4" id="KW-1185">Reference proteome</keyword>
<organism evidence="3 4">
    <name type="scientific">Lachancea quebecensis</name>
    <dbReference type="NCBI Taxonomy" id="1654605"/>
    <lineage>
        <taxon>Eukaryota</taxon>
        <taxon>Fungi</taxon>
        <taxon>Dikarya</taxon>
        <taxon>Ascomycota</taxon>
        <taxon>Saccharomycotina</taxon>
        <taxon>Saccharomycetes</taxon>
        <taxon>Saccharomycetales</taxon>
        <taxon>Saccharomycetaceae</taxon>
        <taxon>Lachancea</taxon>
    </lineage>
</organism>
<sequence length="993" mass="111227">MDLIDNLRTKNRRNGTTKKLNDLEQNHIPAVSGTGFLFENSVLRRVKSRLQTNDENHGDDSDKRSQGNAYCDLSQTQVVRLAYDGEDLEQDFVNATTHIEEKRRAGPTNKLHHPQSELQVSSTITKVEGAPSSSGLESTEVCTQLISRQTEESGDLDTQLFSPDVELERVNENLNNAILDGSTTQTSELDETVHDDAIQATSKDENDIAPLLPATNKTKHSNDGISLDMNSLEKQSNCIAMSSTEVGECDKANRKRFDAQSFIKSFEDETDGPLSSAGSTTSETKKPALNRIEDGEQNSNYLKELSDIESNRESELGKSSASIKIYPTVFKEKLQDASAVVLSSSSEEEEDYESKTPSFKAAILDLKARLSKKRQGLLTARAKNTTNFSSHQVLFASLRKANKGQILEHRREKYQSKGIDYDKITEEKNTIESLLERELARNKKLRLKEIQRERENDSMEFDGQSSAFDYSDDEIEGESSDEEIDEGESSSHGSLHSEKEGVGEAVESATIQAHISKQVNSNEEDDIIRKSGSKKRKKFCLVETDEEDVSTVNPGNIIDLGSYGNNIEELNKIKQERMGEHRASQRGDGITVGRHKENTIKPASCSPSFGVADLSNESIDPNVIREFREKRKRRELLIEAKLEKLHQSKASGMIDYEAEESDDEWHGIGGVDGERFDDYDSDLEKMIDDYSNSKFDSSEVRKKQIEEEITEDKSMVNKILHDIETGGFRKRGRNALDLEFSDDEDDELIKYHARRKELLRQKASAQGEAKLFAENPKSKAFFETIIEDLEPKGSLEKKEFTSARESSFVIASGEDFNDIDQEGKKPVLSEAFVHETLSFLKSGEFGGNIEAKDTLFLHSPTHASGINTQEAQDVFALKQNSSIKNLSAPTRKNSEFLIDDQEDTLSRKMACPLFARFTKHVDVNEKFEEGKKTVRSLNSYKAAGSSKASITYLGKARKLNARKRAVRQNSRKKGQKPVTGFGIFASDSKSFES</sequence>
<dbReference type="AlphaFoldDB" id="A0A0P1KWC9"/>
<gene>
    <name evidence="3" type="ORF">LAQU0_S15e00166g</name>
</gene>
<evidence type="ECO:0000313" key="3">
    <source>
        <dbReference type="EMBL" id="CUS24243.1"/>
    </source>
</evidence>
<dbReference type="Pfam" id="PF09444">
    <property type="entry name" value="MRC1"/>
    <property type="match status" value="1"/>
</dbReference>
<dbReference type="Proteomes" id="UP000236544">
    <property type="component" value="Unassembled WGS sequence"/>
</dbReference>
<protein>
    <submittedName>
        <fullName evidence="3">LAQU0S15e00166g1_1</fullName>
    </submittedName>
</protein>
<name>A0A0P1KWC9_9SACH</name>
<feature type="domain" description="DNA replication checkpoint mediator MRC1" evidence="2">
    <location>
        <begin position="647"/>
        <end position="784"/>
    </location>
</feature>
<feature type="region of interest" description="Disordered" evidence="1">
    <location>
        <begin position="961"/>
        <end position="993"/>
    </location>
</feature>
<dbReference type="InterPro" id="IPR018564">
    <property type="entry name" value="Repl_chkpnt_MRC1_dom"/>
</dbReference>
<dbReference type="OrthoDB" id="2130597at2759"/>
<evidence type="ECO:0000313" key="4">
    <source>
        <dbReference type="Proteomes" id="UP000236544"/>
    </source>
</evidence>
<feature type="compositionally biased region" description="Acidic residues" evidence="1">
    <location>
        <begin position="470"/>
        <end position="488"/>
    </location>
</feature>
<feature type="compositionally biased region" description="Basic and acidic residues" evidence="1">
    <location>
        <begin position="52"/>
        <end position="65"/>
    </location>
</feature>
<feature type="region of interest" description="Disordered" evidence="1">
    <location>
        <begin position="577"/>
        <end position="615"/>
    </location>
</feature>
<proteinExistence type="predicted"/>
<evidence type="ECO:0000259" key="2">
    <source>
        <dbReference type="Pfam" id="PF09444"/>
    </source>
</evidence>
<evidence type="ECO:0000256" key="1">
    <source>
        <dbReference type="SAM" id="MobiDB-lite"/>
    </source>
</evidence>
<feature type="region of interest" description="Disordered" evidence="1">
    <location>
        <begin position="50"/>
        <end position="70"/>
    </location>
</feature>
<feature type="compositionally biased region" description="Polar residues" evidence="1">
    <location>
        <begin position="509"/>
        <end position="521"/>
    </location>
</feature>
<feature type="compositionally biased region" description="Basic and acidic residues" evidence="1">
    <location>
        <begin position="283"/>
        <end position="294"/>
    </location>
</feature>
<dbReference type="EMBL" id="LN890572">
    <property type="protein sequence ID" value="CUS24243.1"/>
    <property type="molecule type" value="Genomic_DNA"/>
</dbReference>
<accession>A0A0P1KWC9</accession>
<feature type="region of interest" description="Disordered" evidence="1">
    <location>
        <begin position="268"/>
        <end position="300"/>
    </location>
</feature>
<feature type="region of interest" description="Disordered" evidence="1">
    <location>
        <begin position="454"/>
        <end position="530"/>
    </location>
</feature>
<reference evidence="4" key="1">
    <citation type="submission" date="2015-10" db="EMBL/GenBank/DDBJ databases">
        <authorList>
            <person name="Devillers H."/>
        </authorList>
    </citation>
    <scope>NUCLEOTIDE SEQUENCE [LARGE SCALE GENOMIC DNA]</scope>
</reference>